<dbReference type="SMART" id="SM00516">
    <property type="entry name" value="SEC14"/>
    <property type="match status" value="1"/>
</dbReference>
<comment type="caution">
    <text evidence="6">The sequence shown here is derived from an EMBL/GenBank/DDBJ whole genome shotgun (WGS) entry which is preliminary data.</text>
</comment>
<dbReference type="InterPro" id="IPR011074">
    <property type="entry name" value="CRAL/TRIO_N_dom"/>
</dbReference>
<dbReference type="PANTHER" id="PTHR45657:SF1">
    <property type="entry name" value="CRAL-TRIO DOMAIN-CONTAINING PROTEIN YKL091C-RELATED"/>
    <property type="match status" value="1"/>
</dbReference>
<organism evidence="6 7">
    <name type="scientific">Cymbomonas tetramitiformis</name>
    <dbReference type="NCBI Taxonomy" id="36881"/>
    <lineage>
        <taxon>Eukaryota</taxon>
        <taxon>Viridiplantae</taxon>
        <taxon>Chlorophyta</taxon>
        <taxon>Pyramimonadophyceae</taxon>
        <taxon>Pyramimonadales</taxon>
        <taxon>Pyramimonadaceae</taxon>
        <taxon>Cymbomonas</taxon>
    </lineage>
</organism>
<sequence>MLQTSPEAESVMYENSLFSPGRIQEPKPGSQQGIRVAEAVEEFAAVELLPSPVLSDFTATMTTPALGSKSFVLRDSVLHQYSPRKNASGKELDSCANGQGGRVAEADDAFAVADPPPSPVLSDFTAKMNSPALGSKSFVLRDSVSPKNALPSSPWLQPRSVLVDDNGPGSAHAALPVFDASSTAPLLATEKGSDSPRWSVDGFFTARSSMTDLEGALSPRLLSPRVALGLQVSPLSSSATSSNELVRASNGVSEGDHEPNLIMDKTGAGIAVPEEWRYHPRWERVSGYSDCLSDSEAAALVQVKSRLTDEMLWQIEECRCRPGETVDRFILRFLRARAFRISKTYAMLHAHLEWRKTQNVKTLVQRTPEEITGVGLADLEKNVAIWTQGNDKQGRPIIYKQFGYMDIKALVRMGGSVEQMVQYHIWETEASVRLLAKQTAKLGLYVETFTIIIDAKGWNLSRGANLTGISYMRGMASVDQNHYPERLGKLFVINCPSIFLPTWRVIRSWLDPVTVNKINILGDEKDYLPLLLQEIDADMLKWKDSFMNYHTGLVNSSKSTSINYKYKLGCPINSSAHCLMMRLSHGPIDVGHADSHEDRSALGGYASPSPDHADDPADDSLEIPQQQVGDAHTDTWIPVASGERKRPWEAAVDLSQLPESDRLELTRNDSDGKDKDLRKQYLETQHHFVAHLASQSALADAKKAMEGVDLPETVALAFEFLSDTAEKGIVRAKARAKILALVSDKGPEVGWKMCEKLECKSCVEDEEEEKLMRKAEKEVKAEKMQAVQTAAAKGRAQQLGRGLELSEEEVGEAVPLCEQDVPVPRVAGRLRARASFWRTFVRSSYVMSGIENGFQLKFKNGKAPPRMHLRNHASALKHTTFVTKAVQACVLMGALREAPSKPRVVLPLMADASRDKLRLIFNRKWLNAFLRFPKFKYEQLHAAAFHRLA</sequence>
<dbReference type="CDD" id="cd00170">
    <property type="entry name" value="SEC14"/>
    <property type="match status" value="1"/>
</dbReference>
<dbReference type="InterPro" id="IPR036273">
    <property type="entry name" value="CRAL/TRIO_N_dom_sf"/>
</dbReference>
<dbReference type="PANTHER" id="PTHR45657">
    <property type="entry name" value="CRAL-TRIO DOMAIN-CONTAINING PROTEIN YKL091C-RELATED"/>
    <property type="match status" value="1"/>
</dbReference>
<evidence type="ECO:0000256" key="2">
    <source>
        <dbReference type="ARBA" id="ARBA00004395"/>
    </source>
</evidence>
<evidence type="ECO:0000256" key="4">
    <source>
        <dbReference type="SAM" id="MobiDB-lite"/>
    </source>
</evidence>
<protein>
    <recommendedName>
        <fullName evidence="5">CRAL-TRIO domain-containing protein</fullName>
    </recommendedName>
</protein>
<gene>
    <name evidence="6" type="ORF">CYMTET_53717</name>
</gene>
<name>A0AAE0BG98_9CHLO</name>
<comment type="subcellular location">
    <subcellularLocation>
        <location evidence="1">Cell membrane</location>
        <topology evidence="1">Peripheral membrane protein</topology>
    </subcellularLocation>
    <subcellularLocation>
        <location evidence="2">Golgi apparatus membrane</location>
        <topology evidence="2">Peripheral membrane protein</topology>
    </subcellularLocation>
</comment>
<dbReference type="AlphaFoldDB" id="A0AAE0BG98"/>
<dbReference type="PROSITE" id="PS50191">
    <property type="entry name" value="CRAL_TRIO"/>
    <property type="match status" value="1"/>
</dbReference>
<dbReference type="SMART" id="SM01100">
    <property type="entry name" value="CRAL_TRIO_N"/>
    <property type="match status" value="1"/>
</dbReference>
<dbReference type="Pfam" id="PF00650">
    <property type="entry name" value="CRAL_TRIO"/>
    <property type="match status" value="1"/>
</dbReference>
<dbReference type="SUPFAM" id="SSF52087">
    <property type="entry name" value="CRAL/TRIO domain"/>
    <property type="match status" value="1"/>
</dbReference>
<dbReference type="GO" id="GO:0005886">
    <property type="term" value="C:plasma membrane"/>
    <property type="evidence" value="ECO:0007669"/>
    <property type="project" value="UniProtKB-SubCell"/>
</dbReference>
<feature type="compositionally biased region" description="Basic and acidic residues" evidence="4">
    <location>
        <begin position="591"/>
        <end position="600"/>
    </location>
</feature>
<dbReference type="Gene3D" id="3.40.525.10">
    <property type="entry name" value="CRAL-TRIO lipid binding domain"/>
    <property type="match status" value="1"/>
</dbReference>
<evidence type="ECO:0000313" key="7">
    <source>
        <dbReference type="Proteomes" id="UP001190700"/>
    </source>
</evidence>
<feature type="region of interest" description="Disordered" evidence="4">
    <location>
        <begin position="590"/>
        <end position="621"/>
    </location>
</feature>
<evidence type="ECO:0000256" key="3">
    <source>
        <dbReference type="ARBA" id="ARBA00038020"/>
    </source>
</evidence>
<evidence type="ECO:0000313" key="6">
    <source>
        <dbReference type="EMBL" id="KAK3236111.1"/>
    </source>
</evidence>
<dbReference type="InterPro" id="IPR036865">
    <property type="entry name" value="CRAL-TRIO_dom_sf"/>
</dbReference>
<accession>A0AAE0BG98</accession>
<comment type="similarity">
    <text evidence="3">Belongs to the SFH family.</text>
</comment>
<feature type="domain" description="CRAL-TRIO" evidence="5">
    <location>
        <begin position="389"/>
        <end position="541"/>
    </location>
</feature>
<dbReference type="EMBL" id="LGRX02035158">
    <property type="protein sequence ID" value="KAK3236111.1"/>
    <property type="molecule type" value="Genomic_DNA"/>
</dbReference>
<proteinExistence type="inferred from homology"/>
<dbReference type="InterPro" id="IPR001251">
    <property type="entry name" value="CRAL-TRIO_dom"/>
</dbReference>
<reference evidence="6 7" key="1">
    <citation type="journal article" date="2015" name="Genome Biol. Evol.">
        <title>Comparative Genomics of a Bacterivorous Green Alga Reveals Evolutionary Causalities and Consequences of Phago-Mixotrophic Mode of Nutrition.</title>
        <authorList>
            <person name="Burns J.A."/>
            <person name="Paasch A."/>
            <person name="Narechania A."/>
            <person name="Kim E."/>
        </authorList>
    </citation>
    <scope>NUCLEOTIDE SEQUENCE [LARGE SCALE GENOMIC DNA]</scope>
    <source>
        <strain evidence="6 7">PLY_AMNH</strain>
    </source>
</reference>
<evidence type="ECO:0000259" key="5">
    <source>
        <dbReference type="PROSITE" id="PS50191"/>
    </source>
</evidence>
<evidence type="ECO:0000256" key="1">
    <source>
        <dbReference type="ARBA" id="ARBA00004202"/>
    </source>
</evidence>
<dbReference type="InterPro" id="IPR051026">
    <property type="entry name" value="PI/PC_transfer"/>
</dbReference>
<dbReference type="Pfam" id="PF03765">
    <property type="entry name" value="CRAL_TRIO_N"/>
    <property type="match status" value="1"/>
</dbReference>
<dbReference type="SUPFAM" id="SSF46938">
    <property type="entry name" value="CRAL/TRIO N-terminal domain"/>
    <property type="match status" value="1"/>
</dbReference>
<dbReference type="GO" id="GO:0000139">
    <property type="term" value="C:Golgi membrane"/>
    <property type="evidence" value="ECO:0007669"/>
    <property type="project" value="UniProtKB-SubCell"/>
</dbReference>
<dbReference type="Proteomes" id="UP001190700">
    <property type="component" value="Unassembled WGS sequence"/>
</dbReference>
<keyword evidence="7" id="KW-1185">Reference proteome</keyword>